<sequence>MNSWVERLIAQMASHYDNAIVSLAQQVTALLMMVQTQQALVFSYKRQVDALPASAGGGHSRQPKIGEPPSFRGSDNKTKLDEWLNLIVLWCEHEGVATDKQHIVTALSKLQGPAHQYMMSYYIRMCKGKDLGTWKDFVDELAQIYGQRDDKKGAKKKITALFTNKDLASKDFIKYAERFRTLGQLTGYDNGLLTNKLREVLPRDMRLVLAGKDKSVLPTEWTKFLDVLLNINKIINPEKSRGTIFSKGGSDDHQTPMDIDSAEKSKGKGKNKDKQVATATANKKKFCYIYKKTSHNTDDCYQLAKNSDKKPKAKYQSMGHDNWAGGNGSQASRNFKAKKMHVIEVEITDDEGETPQPSTSVLSARIEELEDADETALVGKDEAQSRSDKVQPRTTSDF</sequence>
<comment type="caution">
    <text evidence="3">The sequence shown here is derived from an EMBL/GenBank/DDBJ whole genome shotgun (WGS) entry which is preliminary data.</text>
</comment>
<dbReference type="STRING" id="98765.A0A2R6S447"/>
<evidence type="ECO:0000313" key="4">
    <source>
        <dbReference type="Proteomes" id="UP000186601"/>
    </source>
</evidence>
<dbReference type="Proteomes" id="UP000186601">
    <property type="component" value="Unassembled WGS sequence"/>
</dbReference>
<feature type="region of interest" description="Disordered" evidence="1">
    <location>
        <begin position="53"/>
        <end position="73"/>
    </location>
</feature>
<protein>
    <recommendedName>
        <fullName evidence="2">Ty3 transposon capsid-like protein domain-containing protein</fullName>
    </recommendedName>
</protein>
<dbReference type="InterPro" id="IPR045358">
    <property type="entry name" value="Ty3_capsid"/>
</dbReference>
<evidence type="ECO:0000313" key="3">
    <source>
        <dbReference type="EMBL" id="PSS37025.1"/>
    </source>
</evidence>
<dbReference type="AlphaFoldDB" id="A0A2R6S447"/>
<evidence type="ECO:0000259" key="2">
    <source>
        <dbReference type="Pfam" id="PF19259"/>
    </source>
</evidence>
<feature type="region of interest" description="Disordered" evidence="1">
    <location>
        <begin position="312"/>
        <end position="331"/>
    </location>
</feature>
<proteinExistence type="predicted"/>
<name>A0A2R6S447_9APHY</name>
<feature type="region of interest" description="Disordered" evidence="1">
    <location>
        <begin position="242"/>
        <end position="276"/>
    </location>
</feature>
<accession>A0A2R6S447</accession>
<keyword evidence="4" id="KW-1185">Reference proteome</keyword>
<dbReference type="Pfam" id="PF19259">
    <property type="entry name" value="Ty3_capsid"/>
    <property type="match status" value="1"/>
</dbReference>
<organism evidence="3 4">
    <name type="scientific">Hermanssonia centrifuga</name>
    <dbReference type="NCBI Taxonomy" id="98765"/>
    <lineage>
        <taxon>Eukaryota</taxon>
        <taxon>Fungi</taxon>
        <taxon>Dikarya</taxon>
        <taxon>Basidiomycota</taxon>
        <taxon>Agaricomycotina</taxon>
        <taxon>Agaricomycetes</taxon>
        <taxon>Polyporales</taxon>
        <taxon>Meruliaceae</taxon>
        <taxon>Hermanssonia</taxon>
    </lineage>
</organism>
<reference evidence="3 4" key="1">
    <citation type="submission" date="2018-02" db="EMBL/GenBank/DDBJ databases">
        <title>Genome sequence of the basidiomycete white-rot fungus Phlebia centrifuga.</title>
        <authorList>
            <person name="Granchi Z."/>
            <person name="Peng M."/>
            <person name="de Vries R.P."/>
            <person name="Hilden K."/>
            <person name="Makela M.R."/>
            <person name="Grigoriev I."/>
            <person name="Riley R."/>
        </authorList>
    </citation>
    <scope>NUCLEOTIDE SEQUENCE [LARGE SCALE GENOMIC DNA]</scope>
    <source>
        <strain evidence="3 4">FBCC195</strain>
    </source>
</reference>
<evidence type="ECO:0000256" key="1">
    <source>
        <dbReference type="SAM" id="MobiDB-lite"/>
    </source>
</evidence>
<feature type="region of interest" description="Disordered" evidence="1">
    <location>
        <begin position="372"/>
        <end position="398"/>
    </location>
</feature>
<dbReference type="OrthoDB" id="2768905at2759"/>
<dbReference type="EMBL" id="MLYV02000086">
    <property type="protein sequence ID" value="PSS37025.1"/>
    <property type="molecule type" value="Genomic_DNA"/>
</dbReference>
<feature type="compositionally biased region" description="Basic and acidic residues" evidence="1">
    <location>
        <begin position="249"/>
        <end position="275"/>
    </location>
</feature>
<feature type="domain" description="Ty3 transposon capsid-like protein" evidence="2">
    <location>
        <begin position="68"/>
        <end position="180"/>
    </location>
</feature>
<gene>
    <name evidence="3" type="ORF">PHLCEN_2v1130</name>
</gene>
<feature type="compositionally biased region" description="Basic and acidic residues" evidence="1">
    <location>
        <begin position="379"/>
        <end position="391"/>
    </location>
</feature>